<keyword evidence="1" id="KW-1133">Transmembrane helix</keyword>
<comment type="caution">
    <text evidence="2">The sequence shown here is derived from an EMBL/GenBank/DDBJ whole genome shotgun (WGS) entry which is preliminary data.</text>
</comment>
<dbReference type="EMBL" id="ABOX02000010">
    <property type="protein sequence ID" value="EEF61329.1"/>
    <property type="molecule type" value="Genomic_DNA"/>
</dbReference>
<feature type="transmembrane region" description="Helical" evidence="1">
    <location>
        <begin position="12"/>
        <end position="29"/>
    </location>
</feature>
<protein>
    <submittedName>
        <fullName evidence="2">Uncharacterized protein</fullName>
    </submittedName>
</protein>
<organism evidence="2 3">
    <name type="scientific">Pedosphaera parvula (strain Ellin514)</name>
    <dbReference type="NCBI Taxonomy" id="320771"/>
    <lineage>
        <taxon>Bacteria</taxon>
        <taxon>Pseudomonadati</taxon>
        <taxon>Verrucomicrobiota</taxon>
        <taxon>Pedosphaerae</taxon>
        <taxon>Pedosphaerales</taxon>
        <taxon>Pedosphaeraceae</taxon>
        <taxon>Pedosphaera</taxon>
    </lineage>
</organism>
<sequence precursor="true">MGLSAMNLSRRLSLIFLGITATMLIAGQTVLKSHLQQQAFIYYWLICFTFTALTFIAALIDLRSVRRRSREEQKDLLRKALLDLDKTNRDGHKDRPDQFE</sequence>
<keyword evidence="1" id="KW-0472">Membrane</keyword>
<feature type="transmembrane region" description="Helical" evidence="1">
    <location>
        <begin position="41"/>
        <end position="60"/>
    </location>
</feature>
<accession>B9XFG5</accession>
<evidence type="ECO:0000313" key="2">
    <source>
        <dbReference type="EMBL" id="EEF61329.1"/>
    </source>
</evidence>
<keyword evidence="1" id="KW-0812">Transmembrane</keyword>
<dbReference type="STRING" id="320771.Cflav_PD4350"/>
<evidence type="ECO:0000256" key="1">
    <source>
        <dbReference type="SAM" id="Phobius"/>
    </source>
</evidence>
<keyword evidence="3" id="KW-1185">Reference proteome</keyword>
<name>B9XFG5_PEDPL</name>
<proteinExistence type="predicted"/>
<gene>
    <name evidence="2" type="ORF">Cflav_PD4350</name>
</gene>
<reference evidence="2 3" key="1">
    <citation type="journal article" date="2011" name="J. Bacteriol.">
        <title>Genome sequence of 'Pedosphaera parvula' Ellin514, an aerobic Verrucomicrobial isolate from pasture soil.</title>
        <authorList>
            <person name="Kant R."/>
            <person name="van Passel M.W."/>
            <person name="Sangwan P."/>
            <person name="Palva A."/>
            <person name="Lucas S."/>
            <person name="Copeland A."/>
            <person name="Lapidus A."/>
            <person name="Glavina Del Rio T."/>
            <person name="Dalin E."/>
            <person name="Tice H."/>
            <person name="Bruce D."/>
            <person name="Goodwin L."/>
            <person name="Pitluck S."/>
            <person name="Chertkov O."/>
            <person name="Larimer F.W."/>
            <person name="Land M.L."/>
            <person name="Hauser L."/>
            <person name="Brettin T.S."/>
            <person name="Detter J.C."/>
            <person name="Han S."/>
            <person name="de Vos W.M."/>
            <person name="Janssen P.H."/>
            <person name="Smidt H."/>
        </authorList>
    </citation>
    <scope>NUCLEOTIDE SEQUENCE [LARGE SCALE GENOMIC DNA]</scope>
    <source>
        <strain evidence="2 3">Ellin514</strain>
    </source>
</reference>
<dbReference type="Proteomes" id="UP000003688">
    <property type="component" value="Unassembled WGS sequence"/>
</dbReference>
<evidence type="ECO:0000313" key="3">
    <source>
        <dbReference type="Proteomes" id="UP000003688"/>
    </source>
</evidence>
<dbReference type="AlphaFoldDB" id="B9XFG5"/>